<evidence type="ECO:0000313" key="2">
    <source>
        <dbReference type="EMBL" id="NOU64739.1"/>
    </source>
</evidence>
<comment type="caution">
    <text evidence="2">The sequence shown here is derived from an EMBL/GenBank/DDBJ whole genome shotgun (WGS) entry which is preliminary data.</text>
</comment>
<protein>
    <submittedName>
        <fullName evidence="2">DinB family protein</fullName>
    </submittedName>
</protein>
<reference evidence="2 3" key="1">
    <citation type="submission" date="2019-10" db="EMBL/GenBank/DDBJ databases">
        <title>Description of Paenibacillus humi sp. nov.</title>
        <authorList>
            <person name="Carlier A."/>
            <person name="Qi S."/>
        </authorList>
    </citation>
    <scope>NUCLEOTIDE SEQUENCE [LARGE SCALE GENOMIC DNA]</scope>
    <source>
        <strain evidence="2 3">LMG 31461</strain>
    </source>
</reference>
<organism evidence="2 3">
    <name type="scientific">Paenibacillus plantarum</name>
    <dbReference type="NCBI Taxonomy" id="2654975"/>
    <lineage>
        <taxon>Bacteria</taxon>
        <taxon>Bacillati</taxon>
        <taxon>Bacillota</taxon>
        <taxon>Bacilli</taxon>
        <taxon>Bacillales</taxon>
        <taxon>Paenibacillaceae</taxon>
        <taxon>Paenibacillus</taxon>
    </lineage>
</organism>
<name>A0ABX1X8M4_9BACL</name>
<gene>
    <name evidence="2" type="ORF">GC096_11950</name>
</gene>
<dbReference type="RefSeq" id="WP_171630452.1">
    <property type="nucleotide sequence ID" value="NZ_WHNY01000037.1"/>
</dbReference>
<proteinExistence type="predicted"/>
<dbReference type="InterPro" id="IPR034660">
    <property type="entry name" value="DinB/YfiT-like"/>
</dbReference>
<evidence type="ECO:0000259" key="1">
    <source>
        <dbReference type="Pfam" id="PF12867"/>
    </source>
</evidence>
<keyword evidence="3" id="KW-1185">Reference proteome</keyword>
<sequence length="238" mass="27660">MNMEQRNAWNVKHRALNASILKPAEHDKVVELLLDLHGSLYSSEMAGDLGVHSEEILMENMTEELLRWYPVPCSDTSNSIAWHLWHMARVEDITMNILAVGGKEVLYSDNWLEKMNIRFATPGNEMNEADMEEFNSYINIESLLAYRIAVGRQTREIVNSLKPSEVKEKVQASRILRLFDEKILNEDTKWLADYWSKKKVAGLFLMPTTRHNFLHMNKSIRIKDKLIKMKKKGVTSIR</sequence>
<dbReference type="EMBL" id="WHNY01000037">
    <property type="protein sequence ID" value="NOU64739.1"/>
    <property type="molecule type" value="Genomic_DNA"/>
</dbReference>
<accession>A0ABX1X8M4</accession>
<dbReference type="InterPro" id="IPR024775">
    <property type="entry name" value="DinB-like"/>
</dbReference>
<evidence type="ECO:0000313" key="3">
    <source>
        <dbReference type="Proteomes" id="UP000653578"/>
    </source>
</evidence>
<feature type="domain" description="DinB-like" evidence="1">
    <location>
        <begin position="57"/>
        <end position="173"/>
    </location>
</feature>
<dbReference type="Proteomes" id="UP000653578">
    <property type="component" value="Unassembled WGS sequence"/>
</dbReference>
<dbReference type="Gene3D" id="1.20.120.450">
    <property type="entry name" value="dinb family like domain"/>
    <property type="match status" value="1"/>
</dbReference>
<dbReference type="Pfam" id="PF12867">
    <property type="entry name" value="DinB_2"/>
    <property type="match status" value="1"/>
</dbReference>
<dbReference type="SUPFAM" id="SSF109854">
    <property type="entry name" value="DinB/YfiT-like putative metalloenzymes"/>
    <property type="match status" value="1"/>
</dbReference>